<proteinExistence type="predicted"/>
<dbReference type="OrthoDB" id="3640263at2759"/>
<dbReference type="PANTHER" id="PTHR38795">
    <property type="entry name" value="DUF6604 DOMAIN-CONTAINING PROTEIN"/>
    <property type="match status" value="1"/>
</dbReference>
<evidence type="ECO:0000313" key="2">
    <source>
        <dbReference type="EMBL" id="KAF2262488.1"/>
    </source>
</evidence>
<dbReference type="InterPro" id="IPR046539">
    <property type="entry name" value="DUF6604"/>
</dbReference>
<protein>
    <recommendedName>
        <fullName evidence="1">DUF6604 domain-containing protein</fullName>
    </recommendedName>
</protein>
<comment type="caution">
    <text evidence="2">The sequence shown here is derived from an EMBL/GenBank/DDBJ whole genome shotgun (WGS) entry which is preliminary data.</text>
</comment>
<accession>A0A9P4K7M5</accession>
<sequence>MTGLSPLLYPTYLRHKKWLAYFLEWLAKTARSSGTVDDIFVVEQAQQNKGKQKGKKRQLDEQTTFEISLNSYIRLAEAVARDKGVIVPNQMIYFLRDIVRARKDCLAFYAYQGKGSQSAEQRRSSDSHIKAVEILKNVLQILEPLCPAADTKHQPDPKAPQQITNIYEVLPPEEPEEPGRSEWLPDSPAYQLPKKKVDYYQPKSSEGDKFFAIYCFLKDLSEIRFDVCRVWGEYKNRKISLSTAALTMSAAIEIFERLNNELLDEFPDFDDHRKIFEYAVKGHNDSKTNPAPGDPSDVFREHEAGGLKVSPGTLSCSFTIKFVEAFILSPQVALPFLLSISFLA</sequence>
<dbReference type="EMBL" id="ML986640">
    <property type="protein sequence ID" value="KAF2262488.1"/>
    <property type="molecule type" value="Genomic_DNA"/>
</dbReference>
<organism evidence="2 3">
    <name type="scientific">Lojkania enalia</name>
    <dbReference type="NCBI Taxonomy" id="147567"/>
    <lineage>
        <taxon>Eukaryota</taxon>
        <taxon>Fungi</taxon>
        <taxon>Dikarya</taxon>
        <taxon>Ascomycota</taxon>
        <taxon>Pezizomycotina</taxon>
        <taxon>Dothideomycetes</taxon>
        <taxon>Pleosporomycetidae</taxon>
        <taxon>Pleosporales</taxon>
        <taxon>Pleosporales incertae sedis</taxon>
        <taxon>Lojkania</taxon>
    </lineage>
</organism>
<dbReference type="AlphaFoldDB" id="A0A9P4K7M5"/>
<evidence type="ECO:0000313" key="3">
    <source>
        <dbReference type="Proteomes" id="UP000800093"/>
    </source>
</evidence>
<dbReference type="Pfam" id="PF20253">
    <property type="entry name" value="DUF6604"/>
    <property type="match status" value="1"/>
</dbReference>
<evidence type="ECO:0000259" key="1">
    <source>
        <dbReference type="Pfam" id="PF20253"/>
    </source>
</evidence>
<dbReference type="Proteomes" id="UP000800093">
    <property type="component" value="Unassembled WGS sequence"/>
</dbReference>
<reference evidence="3" key="1">
    <citation type="journal article" date="2020" name="Stud. Mycol.">
        <title>101 Dothideomycetes genomes: A test case for predicting lifestyles and emergence of pathogens.</title>
        <authorList>
            <person name="Haridas S."/>
            <person name="Albert R."/>
            <person name="Binder M."/>
            <person name="Bloem J."/>
            <person name="LaButti K."/>
            <person name="Salamov A."/>
            <person name="Andreopoulos B."/>
            <person name="Baker S."/>
            <person name="Barry K."/>
            <person name="Bills G."/>
            <person name="Bluhm B."/>
            <person name="Cannon C."/>
            <person name="Castanera R."/>
            <person name="Culley D."/>
            <person name="Daum C."/>
            <person name="Ezra D."/>
            <person name="Gonzalez J."/>
            <person name="Henrissat B."/>
            <person name="Kuo A."/>
            <person name="Liang C."/>
            <person name="Lipzen A."/>
            <person name="Lutzoni F."/>
            <person name="Magnuson J."/>
            <person name="Mondo S."/>
            <person name="Nolan M."/>
            <person name="Ohm R."/>
            <person name="Pangilinan J."/>
            <person name="Park H.-J."/>
            <person name="Ramirez L."/>
            <person name="Alfaro M."/>
            <person name="Sun H."/>
            <person name="Tritt A."/>
            <person name="Yoshinaga Y."/>
            <person name="Zwiers L.-H."/>
            <person name="Turgeon B."/>
            <person name="Goodwin S."/>
            <person name="Spatafora J."/>
            <person name="Crous P."/>
            <person name="Grigoriev I."/>
        </authorList>
    </citation>
    <scope>NUCLEOTIDE SEQUENCE [LARGE SCALE GENOMIC DNA]</scope>
    <source>
        <strain evidence="3">CBS 304.66</strain>
    </source>
</reference>
<dbReference type="PANTHER" id="PTHR38795:SF1">
    <property type="entry name" value="DUF6604 DOMAIN-CONTAINING PROTEIN"/>
    <property type="match status" value="1"/>
</dbReference>
<gene>
    <name evidence="2" type="ORF">CC78DRAFT_318787</name>
</gene>
<keyword evidence="3" id="KW-1185">Reference proteome</keyword>
<feature type="domain" description="DUF6604" evidence="1">
    <location>
        <begin position="16"/>
        <end position="263"/>
    </location>
</feature>
<name>A0A9P4K7M5_9PLEO</name>